<dbReference type="AlphaFoldDB" id="A0AAV1NRU8"/>
<comment type="subcellular location">
    <subcellularLocation>
        <location evidence="2">Cytoplasm</location>
    </subcellularLocation>
    <subcellularLocation>
        <location evidence="1">Nucleus</location>
    </subcellularLocation>
</comment>
<feature type="compositionally biased region" description="Basic and acidic residues" evidence="11">
    <location>
        <begin position="232"/>
        <end position="244"/>
    </location>
</feature>
<evidence type="ECO:0000256" key="7">
    <source>
        <dbReference type="ARBA" id="ARBA00023187"/>
    </source>
</evidence>
<dbReference type="PANTHER" id="PTHR13445">
    <property type="entry name" value="TUMOR SUPPRESSING SUBTRANSFERABLE CANDIDATE 4 TSSC4"/>
    <property type="match status" value="1"/>
</dbReference>
<evidence type="ECO:0000256" key="4">
    <source>
        <dbReference type="ARBA" id="ARBA00022490"/>
    </source>
</evidence>
<keyword evidence="7" id="KW-0508">mRNA splicing</keyword>
<protein>
    <recommendedName>
        <fullName evidence="9">U5 small nuclear ribonucleoprotein TSSC4</fullName>
    </recommendedName>
</protein>
<keyword evidence="13" id="KW-1185">Reference proteome</keyword>
<evidence type="ECO:0000256" key="10">
    <source>
        <dbReference type="ARBA" id="ARBA00045970"/>
    </source>
</evidence>
<gene>
    <name evidence="12" type="ORF">FSCOSCO3_A031589</name>
</gene>
<evidence type="ECO:0000313" key="13">
    <source>
        <dbReference type="Proteomes" id="UP001314229"/>
    </source>
</evidence>
<comment type="caution">
    <text evidence="12">The sequence shown here is derived from an EMBL/GenBank/DDBJ whole genome shotgun (WGS) entry which is preliminary data.</text>
</comment>
<organism evidence="12 13">
    <name type="scientific">Scomber scombrus</name>
    <name type="common">Atlantic mackerel</name>
    <name type="synonym">Scomber vernalis</name>
    <dbReference type="NCBI Taxonomy" id="13677"/>
    <lineage>
        <taxon>Eukaryota</taxon>
        <taxon>Metazoa</taxon>
        <taxon>Chordata</taxon>
        <taxon>Craniata</taxon>
        <taxon>Vertebrata</taxon>
        <taxon>Euteleostomi</taxon>
        <taxon>Actinopterygii</taxon>
        <taxon>Neopterygii</taxon>
        <taxon>Teleostei</taxon>
        <taxon>Neoteleostei</taxon>
        <taxon>Acanthomorphata</taxon>
        <taxon>Pelagiaria</taxon>
        <taxon>Scombriformes</taxon>
        <taxon>Scombridae</taxon>
        <taxon>Scomber</taxon>
    </lineage>
</organism>
<dbReference type="Proteomes" id="UP001314229">
    <property type="component" value="Unassembled WGS sequence"/>
</dbReference>
<feature type="compositionally biased region" description="Basic and acidic residues" evidence="11">
    <location>
        <begin position="156"/>
        <end position="177"/>
    </location>
</feature>
<feature type="compositionally biased region" description="Basic and acidic residues" evidence="11">
    <location>
        <begin position="261"/>
        <end position="283"/>
    </location>
</feature>
<feature type="compositionally biased region" description="Pro residues" evidence="11">
    <location>
        <begin position="126"/>
        <end position="142"/>
    </location>
</feature>
<comment type="function">
    <text evidence="10">Protein associated with the U5 snRNP, during its maturation and its post-splicing recycling and which is required for spliceosomal tri-snRNP complex assembly in the nucleus. Has a molecular sequestering activity and transiently hinders SNRNP200 binding sites for constitutive splicing factors that intervene later during the assembly of the spliceosome and splicing. Together with its molecular sequestering activity, may also function as a molecular adapter and placeholder, coordinating the assembly of the U5 snRNP and its association with the U4/U6 di-snRNP.</text>
</comment>
<dbReference type="GO" id="GO:0006397">
    <property type="term" value="P:mRNA processing"/>
    <property type="evidence" value="ECO:0007669"/>
    <property type="project" value="UniProtKB-KW"/>
</dbReference>
<proteinExistence type="inferred from homology"/>
<feature type="region of interest" description="Disordered" evidence="11">
    <location>
        <begin position="34"/>
        <end position="57"/>
    </location>
</feature>
<reference evidence="12 13" key="1">
    <citation type="submission" date="2024-01" db="EMBL/GenBank/DDBJ databases">
        <authorList>
            <person name="Alioto T."/>
            <person name="Alioto T."/>
            <person name="Gomez Garrido J."/>
        </authorList>
    </citation>
    <scope>NUCLEOTIDE SEQUENCE [LARGE SCALE GENOMIC DNA]</scope>
</reference>
<dbReference type="PANTHER" id="PTHR13445:SF3">
    <property type="entry name" value="U5 SMALL NUCLEAR RIBONUCLEOPROTEIN TSSC4"/>
    <property type="match status" value="1"/>
</dbReference>
<dbReference type="Pfam" id="PF15264">
    <property type="entry name" value="TSSC4"/>
    <property type="match status" value="1"/>
</dbReference>
<keyword evidence="4" id="KW-0963">Cytoplasm</keyword>
<evidence type="ECO:0000256" key="5">
    <source>
        <dbReference type="ARBA" id="ARBA00022664"/>
    </source>
</evidence>
<feature type="compositionally biased region" description="Acidic residues" evidence="11">
    <location>
        <begin position="34"/>
        <end position="47"/>
    </location>
</feature>
<feature type="compositionally biased region" description="Basic residues" evidence="11">
    <location>
        <begin position="327"/>
        <end position="336"/>
    </location>
</feature>
<dbReference type="InterPro" id="IPR029338">
    <property type="entry name" value="TSSC4"/>
</dbReference>
<evidence type="ECO:0000256" key="9">
    <source>
        <dbReference type="ARBA" id="ARBA00035304"/>
    </source>
</evidence>
<dbReference type="GO" id="GO:0005737">
    <property type="term" value="C:cytoplasm"/>
    <property type="evidence" value="ECO:0007669"/>
    <property type="project" value="UniProtKB-SubCell"/>
</dbReference>
<evidence type="ECO:0000313" key="12">
    <source>
        <dbReference type="EMBL" id="CAK6961988.1"/>
    </source>
</evidence>
<sequence>MVLDLARLLNRVTMCDQEHASELSKILKANVDDVDDLSASDESDPEEQPCSASFDPELDIDDDDVEVRAAVPVAGQKVQSPFSLRGGSSGFSNRSHSIFECLDSVAKLASSTLGQDNVIDGVFARPLPPAPSRKTSQPPPSGSTPAKKRGVPDYMVHPDRWTHYSLEDVAETSDRGNSRAALQYLASLQPKKEEPEPDSQGDASCSTKQKIIFSKPSLLAKKPADEPSAGRGQDKKMRLSHLVEEVDECTVGKEKKKGVGRRIDERKEDSVKKTEDTGKEEVKQTTAVISQPEAEEKEKKQKERGVVEEEEDVEEKKEQANPSFASFRKRHQKNYRRSSQQED</sequence>
<keyword evidence="6" id="KW-0747">Spliceosome</keyword>
<comment type="similarity">
    <text evidence="3">Belongs to the TSSC4 family.</text>
</comment>
<dbReference type="GO" id="GO:0008380">
    <property type="term" value="P:RNA splicing"/>
    <property type="evidence" value="ECO:0007669"/>
    <property type="project" value="UniProtKB-KW"/>
</dbReference>
<accession>A0AAV1NRU8</accession>
<feature type="compositionally biased region" description="Basic and acidic residues" evidence="11">
    <location>
        <begin position="294"/>
        <end position="307"/>
    </location>
</feature>
<name>A0AAV1NRU8_SCOSC</name>
<evidence type="ECO:0000256" key="6">
    <source>
        <dbReference type="ARBA" id="ARBA00022728"/>
    </source>
</evidence>
<dbReference type="EMBL" id="CAWUFR010000054">
    <property type="protein sequence ID" value="CAK6961988.1"/>
    <property type="molecule type" value="Genomic_DNA"/>
</dbReference>
<evidence type="ECO:0000256" key="1">
    <source>
        <dbReference type="ARBA" id="ARBA00004123"/>
    </source>
</evidence>
<keyword evidence="5" id="KW-0507">mRNA processing</keyword>
<feature type="region of interest" description="Disordered" evidence="11">
    <location>
        <begin position="122"/>
        <end position="343"/>
    </location>
</feature>
<evidence type="ECO:0000256" key="2">
    <source>
        <dbReference type="ARBA" id="ARBA00004496"/>
    </source>
</evidence>
<evidence type="ECO:0000256" key="11">
    <source>
        <dbReference type="SAM" id="MobiDB-lite"/>
    </source>
</evidence>
<dbReference type="GO" id="GO:0005681">
    <property type="term" value="C:spliceosomal complex"/>
    <property type="evidence" value="ECO:0007669"/>
    <property type="project" value="UniProtKB-KW"/>
</dbReference>
<keyword evidence="8" id="KW-0539">Nucleus</keyword>
<evidence type="ECO:0000256" key="8">
    <source>
        <dbReference type="ARBA" id="ARBA00023242"/>
    </source>
</evidence>
<evidence type="ECO:0000256" key="3">
    <source>
        <dbReference type="ARBA" id="ARBA00010362"/>
    </source>
</evidence>